<evidence type="ECO:0000256" key="1">
    <source>
        <dbReference type="ARBA" id="ARBA00004613"/>
    </source>
</evidence>
<keyword evidence="8" id="KW-1185">Reference proteome</keyword>
<evidence type="ECO:0000256" key="4">
    <source>
        <dbReference type="ARBA" id="ARBA00022525"/>
    </source>
</evidence>
<proteinExistence type="inferred from homology"/>
<organism evidence="7 8">
    <name type="scientific">Linum tenue</name>
    <dbReference type="NCBI Taxonomy" id="586396"/>
    <lineage>
        <taxon>Eukaryota</taxon>
        <taxon>Viridiplantae</taxon>
        <taxon>Streptophyta</taxon>
        <taxon>Embryophyta</taxon>
        <taxon>Tracheophyta</taxon>
        <taxon>Spermatophyta</taxon>
        <taxon>Magnoliopsida</taxon>
        <taxon>eudicotyledons</taxon>
        <taxon>Gunneridae</taxon>
        <taxon>Pentapetalae</taxon>
        <taxon>rosids</taxon>
        <taxon>fabids</taxon>
        <taxon>Malpighiales</taxon>
        <taxon>Linaceae</taxon>
        <taxon>Linum</taxon>
    </lineage>
</organism>
<keyword evidence="5" id="KW-0732">Signal</keyword>
<dbReference type="InterPro" id="IPR010264">
    <property type="entry name" value="Self-incomp_S1"/>
</dbReference>
<dbReference type="AlphaFoldDB" id="A0AAV0HE71"/>
<accession>A0AAV0HE71</accession>
<keyword evidence="4 6" id="KW-0964">Secreted</keyword>
<reference evidence="7" key="1">
    <citation type="submission" date="2022-08" db="EMBL/GenBank/DDBJ databases">
        <authorList>
            <person name="Gutierrez-Valencia J."/>
        </authorList>
    </citation>
    <scope>NUCLEOTIDE SEQUENCE</scope>
</reference>
<evidence type="ECO:0000256" key="5">
    <source>
        <dbReference type="ARBA" id="ARBA00022729"/>
    </source>
</evidence>
<name>A0AAV0HE71_9ROSI</name>
<dbReference type="EMBL" id="CAMGYJ010000002">
    <property type="protein sequence ID" value="CAI0383167.1"/>
    <property type="molecule type" value="Genomic_DNA"/>
</dbReference>
<keyword evidence="3 6" id="KW-0713">Self-incompatibility</keyword>
<evidence type="ECO:0000313" key="7">
    <source>
        <dbReference type="EMBL" id="CAI0383167.1"/>
    </source>
</evidence>
<evidence type="ECO:0000256" key="3">
    <source>
        <dbReference type="ARBA" id="ARBA00022471"/>
    </source>
</evidence>
<evidence type="ECO:0000256" key="6">
    <source>
        <dbReference type="RuleBase" id="RU367044"/>
    </source>
</evidence>
<comment type="caution">
    <text evidence="7">The sequence shown here is derived from an EMBL/GenBank/DDBJ whole genome shotgun (WGS) entry which is preliminary data.</text>
</comment>
<dbReference type="GO" id="GO:0005576">
    <property type="term" value="C:extracellular region"/>
    <property type="evidence" value="ECO:0007669"/>
    <property type="project" value="UniProtKB-SubCell"/>
</dbReference>
<gene>
    <name evidence="7" type="ORF">LITE_LOCUS3890</name>
</gene>
<dbReference type="GO" id="GO:0060320">
    <property type="term" value="P:rejection of self pollen"/>
    <property type="evidence" value="ECO:0007669"/>
    <property type="project" value="UniProtKB-KW"/>
</dbReference>
<comment type="subcellular location">
    <subcellularLocation>
        <location evidence="1 6">Secreted</location>
    </subcellularLocation>
</comment>
<evidence type="ECO:0000256" key="2">
    <source>
        <dbReference type="ARBA" id="ARBA00005581"/>
    </source>
</evidence>
<evidence type="ECO:0000313" key="8">
    <source>
        <dbReference type="Proteomes" id="UP001154282"/>
    </source>
</evidence>
<dbReference type="PANTHER" id="PTHR31232:SF149">
    <property type="entry name" value="S-PROTEIN HOMOLOG"/>
    <property type="match status" value="1"/>
</dbReference>
<dbReference type="Proteomes" id="UP001154282">
    <property type="component" value="Unassembled WGS sequence"/>
</dbReference>
<sequence length="131" mass="15758">MCIESHILIDPSLRKTRVVVTNEIEGGRQLMVHCKSKNDDLGVHVLGPNDWFQWHFRPNYFGYTLFYCAMDWGEGGLHWFDIYIQYRDYKRCKLCHWLIRKSGPCLSYGDHESCYRWKPQGMMLRESERFD</sequence>
<dbReference type="Pfam" id="PF05938">
    <property type="entry name" value="Self-incomp_S1"/>
    <property type="match status" value="1"/>
</dbReference>
<dbReference type="PANTHER" id="PTHR31232">
    <property type="match status" value="1"/>
</dbReference>
<protein>
    <recommendedName>
        <fullName evidence="6">S-protein homolog</fullName>
    </recommendedName>
</protein>
<comment type="similarity">
    <text evidence="2 6">Belongs to the plant self-incompatibility (S1) protein family.</text>
</comment>